<dbReference type="EMBL" id="JAXCLX010000001">
    <property type="protein sequence ID" value="MDY0872355.1"/>
    <property type="molecule type" value="Genomic_DNA"/>
</dbReference>
<evidence type="ECO:0000259" key="1">
    <source>
        <dbReference type="PROSITE" id="PS50404"/>
    </source>
</evidence>
<gene>
    <name evidence="2" type="ORF">SMD31_10495</name>
</gene>
<feature type="domain" description="GST N-terminal" evidence="1">
    <location>
        <begin position="8"/>
        <end position="88"/>
    </location>
</feature>
<dbReference type="PROSITE" id="PS50404">
    <property type="entry name" value="GST_NTER"/>
    <property type="match status" value="1"/>
</dbReference>
<dbReference type="PANTHER" id="PTHR42673">
    <property type="entry name" value="MALEYLACETOACETATE ISOMERASE"/>
    <property type="match status" value="1"/>
</dbReference>
<dbReference type="InterPro" id="IPR036249">
    <property type="entry name" value="Thioredoxin-like_sf"/>
</dbReference>
<comment type="caution">
    <text evidence="2">The sequence shown here is derived from an EMBL/GenBank/DDBJ whole genome shotgun (WGS) entry which is preliminary data.</text>
</comment>
<dbReference type="Pfam" id="PF13410">
    <property type="entry name" value="GST_C_2"/>
    <property type="match status" value="1"/>
</dbReference>
<dbReference type="RefSeq" id="WP_320500778.1">
    <property type="nucleotide sequence ID" value="NZ_JAXCLX010000001.1"/>
</dbReference>
<dbReference type="SUPFAM" id="SSF52833">
    <property type="entry name" value="Thioredoxin-like"/>
    <property type="match status" value="1"/>
</dbReference>
<reference evidence="2 3" key="1">
    <citation type="journal article" date="2013" name="Antonie Van Leeuwenhoek">
        <title>Dongia rigui sp. nov., isolated from freshwater of a large wetland in Korea.</title>
        <authorList>
            <person name="Baik K.S."/>
            <person name="Hwang Y.M."/>
            <person name="Choi J.S."/>
            <person name="Kwon J."/>
            <person name="Seong C.N."/>
        </authorList>
    </citation>
    <scope>NUCLEOTIDE SEQUENCE [LARGE SCALE GENOMIC DNA]</scope>
    <source>
        <strain evidence="2 3">04SU4-P</strain>
    </source>
</reference>
<dbReference type="PANTHER" id="PTHR42673:SF4">
    <property type="entry name" value="MALEYLACETOACETATE ISOMERASE"/>
    <property type="match status" value="1"/>
</dbReference>
<protein>
    <submittedName>
        <fullName evidence="2">Glutathione S-transferase family protein</fullName>
    </submittedName>
</protein>
<name>A0ABU5DYK4_9PROT</name>
<dbReference type="Gene3D" id="1.20.1050.10">
    <property type="match status" value="1"/>
</dbReference>
<dbReference type="Gene3D" id="3.40.30.10">
    <property type="entry name" value="Glutaredoxin"/>
    <property type="match status" value="1"/>
</dbReference>
<organism evidence="2 3">
    <name type="scientific">Dongia rigui</name>
    <dbReference type="NCBI Taxonomy" id="940149"/>
    <lineage>
        <taxon>Bacteria</taxon>
        <taxon>Pseudomonadati</taxon>
        <taxon>Pseudomonadota</taxon>
        <taxon>Alphaproteobacteria</taxon>
        <taxon>Rhodospirillales</taxon>
        <taxon>Dongiaceae</taxon>
        <taxon>Dongia</taxon>
    </lineage>
</organism>
<dbReference type="SFLD" id="SFLDS00019">
    <property type="entry name" value="Glutathione_Transferase_(cytos"/>
    <property type="match status" value="1"/>
</dbReference>
<accession>A0ABU5DYK4</accession>
<dbReference type="Proteomes" id="UP001271769">
    <property type="component" value="Unassembled WGS sequence"/>
</dbReference>
<dbReference type="CDD" id="cd03194">
    <property type="entry name" value="GST_C_3"/>
    <property type="match status" value="1"/>
</dbReference>
<evidence type="ECO:0000313" key="2">
    <source>
        <dbReference type="EMBL" id="MDY0872355.1"/>
    </source>
</evidence>
<evidence type="ECO:0000313" key="3">
    <source>
        <dbReference type="Proteomes" id="UP001271769"/>
    </source>
</evidence>
<keyword evidence="3" id="KW-1185">Reference proteome</keyword>
<dbReference type="Pfam" id="PF13409">
    <property type="entry name" value="GST_N_2"/>
    <property type="match status" value="1"/>
</dbReference>
<dbReference type="InterPro" id="IPR040079">
    <property type="entry name" value="Glutathione_S-Trfase"/>
</dbReference>
<dbReference type="CDD" id="cd03043">
    <property type="entry name" value="GST_N_1"/>
    <property type="match status" value="1"/>
</dbReference>
<proteinExistence type="predicted"/>
<dbReference type="InterPro" id="IPR004045">
    <property type="entry name" value="Glutathione_S-Trfase_N"/>
</dbReference>
<dbReference type="SUPFAM" id="SSF47616">
    <property type="entry name" value="GST C-terminal domain-like"/>
    <property type="match status" value="1"/>
</dbReference>
<sequence length="230" mass="25617">MSTENTDLTLIVGSKNYSSWSLRPYLALKAAGLPFREVLIPLRTDDTYRHIRLYSPSGTVPVLMHGDIKVWESLAICEYLAELAPEADLWPKDREARAFGRSIANEVHAGFAALRQNMPMDIASDRRHESRAHLVTDQIARISAIWNEARERFGRRGANGAGPFLLGGFSIADAMFAPIATRFRTYGVALDETSQQYCDAVFAAPGFKEWEAAALAETAVFQFDVFQKAD</sequence>
<dbReference type="InterPro" id="IPR036282">
    <property type="entry name" value="Glutathione-S-Trfase_C_sf"/>
</dbReference>